<sequence>MHVRTVGIEEELFLVEAGSGRALGAAGQVLAQARAAGTDRLPGEGPGGEMVHEMSEQQVEADTRPHASMTRLETELRAWRAATAEAARAVGAAVAALGTYPAAVQPQIVPSPRYTAMVERFGIVGRQHLSSGCHVHVAVTDAEEAVAVLDRVRVWLPVLLALTANSPFWQGEDTGYASYRHLVMHRWPSTGPIETQGSAAAYEALIAQMVATGVLLDRGMIYFDARASHRFPTVEIRIADVCLHAADGALVATLCRALVETAAQQWAAGEPAPPIPGVVLRLAAWQAAREGLDGVLLDPVTAAPRPAPEVVADLVEHVRPALRGLGDEDLVDERVATVLRRGTGARRQREVLRRTGSLTAVVDDAVQVTAGAD</sequence>
<dbReference type="OrthoDB" id="9769628at2"/>
<evidence type="ECO:0000256" key="4">
    <source>
        <dbReference type="ARBA" id="ARBA00048819"/>
    </source>
</evidence>
<dbReference type="Pfam" id="PF04107">
    <property type="entry name" value="GCS2"/>
    <property type="match status" value="1"/>
</dbReference>
<reference evidence="6 7" key="1">
    <citation type="submission" date="2019-10" db="EMBL/GenBank/DDBJ databases">
        <title>Georgenia wutianyii sp. nov. and Georgenia yuyongxinii sp. nov. isolated from plateau pika (Ochotona curzoniae) in the Qinghai-Tibet plateau of China.</title>
        <authorList>
            <person name="Tian Z."/>
        </authorList>
    </citation>
    <scope>NUCLEOTIDE SEQUENCE [LARGE SCALE GENOMIC DNA]</scope>
    <source>
        <strain evidence="6 7">JCM 15130</strain>
    </source>
</reference>
<comment type="catalytic activity">
    <reaction evidence="4 5">
        <text>L-cysteine + L-glutamate + ATP = gamma-L-glutamyl-L-cysteine + ADP + phosphate + H(+)</text>
        <dbReference type="Rhea" id="RHEA:13285"/>
        <dbReference type="ChEBI" id="CHEBI:15378"/>
        <dbReference type="ChEBI" id="CHEBI:29985"/>
        <dbReference type="ChEBI" id="CHEBI:30616"/>
        <dbReference type="ChEBI" id="CHEBI:35235"/>
        <dbReference type="ChEBI" id="CHEBI:43474"/>
        <dbReference type="ChEBI" id="CHEBI:58173"/>
        <dbReference type="ChEBI" id="CHEBI:456216"/>
        <dbReference type="EC" id="6.3.2.2"/>
    </reaction>
</comment>
<dbReference type="NCBIfam" id="NF010041">
    <property type="entry name" value="PRK13517.1-1"/>
    <property type="match status" value="1"/>
</dbReference>
<dbReference type="InterPro" id="IPR011793">
    <property type="entry name" value="YbdK"/>
</dbReference>
<name>A0A7J9UTF5_9MICO</name>
<keyword evidence="7" id="KW-1185">Reference proteome</keyword>
<dbReference type="EMBL" id="WHPD01000971">
    <property type="protein sequence ID" value="MPV87901.1"/>
    <property type="molecule type" value="Genomic_DNA"/>
</dbReference>
<dbReference type="NCBIfam" id="TIGR02050">
    <property type="entry name" value="gshA_cyan_rel"/>
    <property type="match status" value="1"/>
</dbReference>
<dbReference type="InterPro" id="IPR006336">
    <property type="entry name" value="GCS2"/>
</dbReference>
<keyword evidence="2 5" id="KW-0547">Nucleotide-binding</keyword>
<dbReference type="PANTHER" id="PTHR36510:SF1">
    <property type="entry name" value="GLUTAMATE--CYSTEINE LIGASE 2-RELATED"/>
    <property type="match status" value="1"/>
</dbReference>
<accession>A0A7J9UTF5</accession>
<dbReference type="Gene3D" id="3.30.590.20">
    <property type="match status" value="1"/>
</dbReference>
<dbReference type="Proteomes" id="UP000429644">
    <property type="component" value="Unassembled WGS sequence"/>
</dbReference>
<dbReference type="InterPro" id="IPR014746">
    <property type="entry name" value="Gln_synth/guanido_kin_cat_dom"/>
</dbReference>
<evidence type="ECO:0000313" key="7">
    <source>
        <dbReference type="Proteomes" id="UP000429644"/>
    </source>
</evidence>
<evidence type="ECO:0000256" key="1">
    <source>
        <dbReference type="ARBA" id="ARBA00022598"/>
    </source>
</evidence>
<dbReference type="SUPFAM" id="SSF55931">
    <property type="entry name" value="Glutamine synthetase/guanido kinase"/>
    <property type="match status" value="1"/>
</dbReference>
<comment type="caution">
    <text evidence="6">The sequence shown here is derived from an EMBL/GenBank/DDBJ whole genome shotgun (WGS) entry which is preliminary data.</text>
</comment>
<evidence type="ECO:0000256" key="2">
    <source>
        <dbReference type="ARBA" id="ARBA00022741"/>
    </source>
</evidence>
<evidence type="ECO:0000256" key="3">
    <source>
        <dbReference type="ARBA" id="ARBA00022840"/>
    </source>
</evidence>
<dbReference type="AlphaFoldDB" id="A0A7J9UTF5"/>
<dbReference type="GO" id="GO:0005524">
    <property type="term" value="F:ATP binding"/>
    <property type="evidence" value="ECO:0007669"/>
    <property type="project" value="UniProtKB-KW"/>
</dbReference>
<keyword evidence="1 5" id="KW-0436">Ligase</keyword>
<dbReference type="GO" id="GO:0042398">
    <property type="term" value="P:modified amino acid biosynthetic process"/>
    <property type="evidence" value="ECO:0007669"/>
    <property type="project" value="InterPro"/>
</dbReference>
<protein>
    <recommendedName>
        <fullName evidence="5">Putative glutamate--cysteine ligase 2</fullName>
        <ecNumber evidence="5">6.3.2.2</ecNumber>
    </recommendedName>
    <alternativeName>
        <fullName evidence="5">Gamma-glutamylcysteine synthetase 2</fullName>
        <shortName evidence="5">GCS 2</shortName>
        <shortName evidence="5">Gamma-GCS 2</shortName>
    </alternativeName>
</protein>
<evidence type="ECO:0000313" key="6">
    <source>
        <dbReference type="EMBL" id="MPV87901.1"/>
    </source>
</evidence>
<comment type="function">
    <text evidence="5">ATP-dependent carboxylate-amine ligase which exhibits weak glutamate--cysteine ligase activity.</text>
</comment>
<dbReference type="EC" id="6.3.2.2" evidence="5"/>
<evidence type="ECO:0000256" key="5">
    <source>
        <dbReference type="HAMAP-Rule" id="MF_01609"/>
    </source>
</evidence>
<keyword evidence="3 5" id="KW-0067">ATP-binding</keyword>
<organism evidence="6 7">
    <name type="scientific">Georgenia ruanii</name>
    <dbReference type="NCBI Taxonomy" id="348442"/>
    <lineage>
        <taxon>Bacteria</taxon>
        <taxon>Bacillati</taxon>
        <taxon>Actinomycetota</taxon>
        <taxon>Actinomycetes</taxon>
        <taxon>Micrococcales</taxon>
        <taxon>Bogoriellaceae</taxon>
        <taxon>Georgenia</taxon>
    </lineage>
</organism>
<dbReference type="GO" id="GO:0004357">
    <property type="term" value="F:glutamate-cysteine ligase activity"/>
    <property type="evidence" value="ECO:0007669"/>
    <property type="project" value="UniProtKB-EC"/>
</dbReference>
<comment type="similarity">
    <text evidence="5">Belongs to the glutamate--cysteine ligase type 2 family. YbdK subfamily.</text>
</comment>
<dbReference type="HAMAP" id="MF_01609">
    <property type="entry name" value="Glu_cys_ligase_2"/>
    <property type="match status" value="1"/>
</dbReference>
<dbReference type="PANTHER" id="PTHR36510">
    <property type="entry name" value="GLUTAMATE--CYSTEINE LIGASE 2-RELATED"/>
    <property type="match status" value="1"/>
</dbReference>
<dbReference type="InterPro" id="IPR050141">
    <property type="entry name" value="GCL_type2/YbdK_subfam"/>
</dbReference>
<proteinExistence type="inferred from homology"/>
<gene>
    <name evidence="6" type="ORF">GB882_04425</name>
</gene>